<evidence type="ECO:0000256" key="4">
    <source>
        <dbReference type="SAM" id="MobiDB-lite"/>
    </source>
</evidence>
<reference evidence="5 6" key="1">
    <citation type="journal article" date="2019" name="Nat. Microbiol.">
        <title>Mediterranean grassland soil C-N compound turnover is dependent on rainfall and depth, and is mediated by genomically divergent microorganisms.</title>
        <authorList>
            <person name="Diamond S."/>
            <person name="Andeer P.F."/>
            <person name="Li Z."/>
            <person name="Crits-Christoph A."/>
            <person name="Burstein D."/>
            <person name="Anantharaman K."/>
            <person name="Lane K.R."/>
            <person name="Thomas B.C."/>
            <person name="Pan C."/>
            <person name="Northen T.R."/>
            <person name="Banfield J.F."/>
        </authorList>
    </citation>
    <scope>NUCLEOTIDE SEQUENCE [LARGE SCALE GENOMIC DNA]</scope>
    <source>
        <strain evidence="5">WS_7</strain>
    </source>
</reference>
<organism evidence="5 6">
    <name type="scientific">Eiseniibacteriota bacterium</name>
    <dbReference type="NCBI Taxonomy" id="2212470"/>
    <lineage>
        <taxon>Bacteria</taxon>
        <taxon>Candidatus Eiseniibacteriota</taxon>
    </lineage>
</organism>
<protein>
    <submittedName>
        <fullName evidence="5">SAM-dependent methyltransferase</fullName>
        <ecNumber evidence="5">2.1.1.-</ecNumber>
    </submittedName>
</protein>
<keyword evidence="3 5" id="KW-0808">Transferase</keyword>
<evidence type="ECO:0000313" key="5">
    <source>
        <dbReference type="EMBL" id="TMQ61458.1"/>
    </source>
</evidence>
<dbReference type="InterPro" id="IPR007213">
    <property type="entry name" value="Ppm1/Ppm2/Tcmp"/>
</dbReference>
<evidence type="ECO:0000313" key="6">
    <source>
        <dbReference type="Proteomes" id="UP000317366"/>
    </source>
</evidence>
<dbReference type="AlphaFoldDB" id="A0A538TCV2"/>
<dbReference type="GO" id="GO:0032259">
    <property type="term" value="P:methylation"/>
    <property type="evidence" value="ECO:0007669"/>
    <property type="project" value="UniProtKB-KW"/>
</dbReference>
<dbReference type="SUPFAM" id="SSF53335">
    <property type="entry name" value="S-adenosyl-L-methionine-dependent methyltransferases"/>
    <property type="match status" value="1"/>
</dbReference>
<dbReference type="Proteomes" id="UP000317366">
    <property type="component" value="Unassembled WGS sequence"/>
</dbReference>
<proteinExistence type="inferred from homology"/>
<dbReference type="EMBL" id="VBOX01000101">
    <property type="protein sequence ID" value="TMQ61458.1"/>
    <property type="molecule type" value="Genomic_DNA"/>
</dbReference>
<comment type="caution">
    <text evidence="5">The sequence shown here is derived from an EMBL/GenBank/DDBJ whole genome shotgun (WGS) entry which is preliminary data.</text>
</comment>
<evidence type="ECO:0000256" key="2">
    <source>
        <dbReference type="ARBA" id="ARBA00022603"/>
    </source>
</evidence>
<dbReference type="NCBIfam" id="TIGR00027">
    <property type="entry name" value="mthyl_TIGR00027"/>
    <property type="match status" value="1"/>
</dbReference>
<evidence type="ECO:0000256" key="1">
    <source>
        <dbReference type="ARBA" id="ARBA00008138"/>
    </source>
</evidence>
<dbReference type="InterPro" id="IPR029063">
    <property type="entry name" value="SAM-dependent_MTases_sf"/>
</dbReference>
<feature type="region of interest" description="Disordered" evidence="4">
    <location>
        <begin position="68"/>
        <end position="124"/>
    </location>
</feature>
<dbReference type="GO" id="GO:0008168">
    <property type="term" value="F:methyltransferase activity"/>
    <property type="evidence" value="ECO:0007669"/>
    <property type="project" value="UniProtKB-KW"/>
</dbReference>
<comment type="similarity">
    <text evidence="1">Belongs to the UPF0677 family.</text>
</comment>
<keyword evidence="2 5" id="KW-0489">Methyltransferase</keyword>
<dbReference type="PANTHER" id="PTHR43619">
    <property type="entry name" value="S-ADENOSYL-L-METHIONINE-DEPENDENT METHYLTRANSFERASE YKTD-RELATED"/>
    <property type="match status" value="1"/>
</dbReference>
<dbReference type="Pfam" id="PF04072">
    <property type="entry name" value="LCM"/>
    <property type="match status" value="1"/>
</dbReference>
<dbReference type="InterPro" id="IPR011610">
    <property type="entry name" value="SAM_mthyl_Trfase_ML2640-like"/>
</dbReference>
<sequence length="416" mass="47347">MRREPDRVRVRSCARSVRAKQRLGSRRGQLTRSQCFRHRGAIAAGDDSAPSDREQLSLWRCVERDDPFHRRPRQSGRAKHESARVPFRFRPVEGPSGDRAKTALGQRRSPCPSRARRKRERGPVSRVLRPVPSTEPLIRNISDTARWVAVYRARETERPDALFRDPYARRLAGKRGEEIAAAMDARSRADWPFPIRTYLFDSLIAEHVRGGGDRVVNLAAGLDARPYRMDLPPSLEWIEVDLPEILDYKEGILAAERPRCALRRVRLDLANREARRDLFADLGRDARNALIVTEGLIIYLTREQASALAEDLAAPPGFKRWVLDLASPGLRKMLVRQFGTLLDEARAPLRFSPDEGPAVFEPQGWHPVEARSYVKWAARKGRLNPVMRLLALLPESKGRQGSRPWAAACLLERRVP</sequence>
<dbReference type="Gene3D" id="3.40.50.150">
    <property type="entry name" value="Vaccinia Virus protein VP39"/>
    <property type="match status" value="1"/>
</dbReference>
<name>A0A538TCV2_UNCEI</name>
<dbReference type="PANTHER" id="PTHR43619:SF2">
    <property type="entry name" value="S-ADENOSYL-L-METHIONINE-DEPENDENT METHYLTRANSFERASES SUPERFAMILY PROTEIN"/>
    <property type="match status" value="1"/>
</dbReference>
<evidence type="ECO:0000256" key="3">
    <source>
        <dbReference type="ARBA" id="ARBA00022679"/>
    </source>
</evidence>
<gene>
    <name evidence="5" type="ORF">E6K77_10180</name>
</gene>
<accession>A0A538TCV2</accession>
<dbReference type="EC" id="2.1.1.-" evidence="5"/>